<accession>A0A3M6V392</accession>
<sequence>MLQRLPADFHVTLLGKKVTPSPSARDDLGLQVDSTLSYDEHVTQTVSSCIGSLCQINRVKHLFDARTLERTRACVHDRNTRYKNNLNTPAYKSASGQRTFLYRAMSF</sequence>
<feature type="non-terminal residue" evidence="1">
    <location>
        <position position="107"/>
    </location>
</feature>
<keyword evidence="2" id="KW-1185">Reference proteome</keyword>
<organism evidence="1 2">
    <name type="scientific">Pocillopora damicornis</name>
    <name type="common">Cauliflower coral</name>
    <name type="synonym">Millepora damicornis</name>
    <dbReference type="NCBI Taxonomy" id="46731"/>
    <lineage>
        <taxon>Eukaryota</taxon>
        <taxon>Metazoa</taxon>
        <taxon>Cnidaria</taxon>
        <taxon>Anthozoa</taxon>
        <taxon>Hexacorallia</taxon>
        <taxon>Scleractinia</taxon>
        <taxon>Astrocoeniina</taxon>
        <taxon>Pocilloporidae</taxon>
        <taxon>Pocillopora</taxon>
    </lineage>
</organism>
<gene>
    <name evidence="1" type="ORF">pdam_00021549</name>
</gene>
<dbReference type="AlphaFoldDB" id="A0A3M6V392"/>
<evidence type="ECO:0000313" key="1">
    <source>
        <dbReference type="EMBL" id="RMX60347.1"/>
    </source>
</evidence>
<comment type="caution">
    <text evidence="1">The sequence shown here is derived from an EMBL/GenBank/DDBJ whole genome shotgun (WGS) entry which is preliminary data.</text>
</comment>
<dbReference type="EMBL" id="RCHS01000173">
    <property type="protein sequence ID" value="RMX60347.1"/>
    <property type="molecule type" value="Genomic_DNA"/>
</dbReference>
<dbReference type="Proteomes" id="UP000275408">
    <property type="component" value="Unassembled WGS sequence"/>
</dbReference>
<evidence type="ECO:0000313" key="2">
    <source>
        <dbReference type="Proteomes" id="UP000275408"/>
    </source>
</evidence>
<name>A0A3M6V392_POCDA</name>
<proteinExistence type="predicted"/>
<reference evidence="1 2" key="1">
    <citation type="journal article" date="2018" name="Sci. Rep.">
        <title>Comparative analysis of the Pocillopora damicornis genome highlights role of immune system in coral evolution.</title>
        <authorList>
            <person name="Cunning R."/>
            <person name="Bay R.A."/>
            <person name="Gillette P."/>
            <person name="Baker A.C."/>
            <person name="Traylor-Knowles N."/>
        </authorList>
    </citation>
    <scope>NUCLEOTIDE SEQUENCE [LARGE SCALE GENOMIC DNA]</scope>
    <source>
        <strain evidence="1">RSMAS</strain>
        <tissue evidence="1">Whole animal</tissue>
    </source>
</reference>
<protein>
    <submittedName>
        <fullName evidence="1">Uncharacterized protein</fullName>
    </submittedName>
</protein>